<evidence type="ECO:0000313" key="2">
    <source>
        <dbReference type="EMBL" id="KAK9780689.1"/>
    </source>
</evidence>
<comment type="caution">
    <text evidence="2">The sequence shown here is derived from an EMBL/GenBank/DDBJ whole genome shotgun (WGS) entry which is preliminary data.</text>
</comment>
<gene>
    <name evidence="2" type="ORF">SCAR479_01875</name>
</gene>
<dbReference type="PANTHER" id="PTHR38703">
    <property type="entry name" value="CHROMOSOME 8, WHOLE GENOME SHOTGUN SEQUENCE"/>
    <property type="match status" value="1"/>
</dbReference>
<reference evidence="2 3" key="1">
    <citation type="submission" date="2024-02" db="EMBL/GenBank/DDBJ databases">
        <title>First draft genome assembly of two strains of Seiridium cardinale.</title>
        <authorList>
            <person name="Emiliani G."/>
            <person name="Scali E."/>
        </authorList>
    </citation>
    <scope>NUCLEOTIDE SEQUENCE [LARGE SCALE GENOMIC DNA]</scope>
    <source>
        <strain evidence="2 3">BM-138-000479</strain>
    </source>
</reference>
<accession>A0ABR2Y3R1</accession>
<proteinExistence type="predicted"/>
<organism evidence="2 3">
    <name type="scientific">Seiridium cardinale</name>
    <dbReference type="NCBI Taxonomy" id="138064"/>
    <lineage>
        <taxon>Eukaryota</taxon>
        <taxon>Fungi</taxon>
        <taxon>Dikarya</taxon>
        <taxon>Ascomycota</taxon>
        <taxon>Pezizomycotina</taxon>
        <taxon>Sordariomycetes</taxon>
        <taxon>Xylariomycetidae</taxon>
        <taxon>Amphisphaeriales</taxon>
        <taxon>Sporocadaceae</taxon>
        <taxon>Seiridium</taxon>
    </lineage>
</organism>
<sequence>MASELPSGVLGNLASSVKSIVTGQSNDADTTHTKIQKTTTKTSDTMDVDVDEAVEAHHDSTTIHKDKVAAVVHEDVKPHEHEKVDTVVDKEVHKDHYHTTIQPVKDTKVLPTKHVYEENESEREIDHRDNKAQKKAKQEAALIHDEKKVEGTTHTKEFAPTKEGEHIHHHIHETIQPVIERETIQEKVIHTTNHIHETEHLKDEHHAATVAPAITMADFEKGHGDQPRSSVTKVESGKGHPTSHSTSVTKQVSMSDFKKGQTGEAVESKKNAESKKRAAPTEDVDIDIDAATKVGKLDATEASNPLTQ</sequence>
<feature type="compositionally biased region" description="Basic and acidic residues" evidence="1">
    <location>
        <begin position="256"/>
        <end position="280"/>
    </location>
</feature>
<dbReference type="EMBL" id="JARVKM010000005">
    <property type="protein sequence ID" value="KAK9780689.1"/>
    <property type="molecule type" value="Genomic_DNA"/>
</dbReference>
<name>A0ABR2Y3R1_9PEZI</name>
<evidence type="ECO:0000256" key="1">
    <source>
        <dbReference type="SAM" id="MobiDB-lite"/>
    </source>
</evidence>
<keyword evidence="3" id="KW-1185">Reference proteome</keyword>
<protein>
    <recommendedName>
        <fullName evidence="4">Allergen</fullName>
    </recommendedName>
</protein>
<evidence type="ECO:0000313" key="3">
    <source>
        <dbReference type="Proteomes" id="UP001465668"/>
    </source>
</evidence>
<evidence type="ECO:0008006" key="4">
    <source>
        <dbReference type="Google" id="ProtNLM"/>
    </source>
</evidence>
<dbReference type="Proteomes" id="UP001465668">
    <property type="component" value="Unassembled WGS sequence"/>
</dbReference>
<feature type="region of interest" description="Disordered" evidence="1">
    <location>
        <begin position="220"/>
        <end position="289"/>
    </location>
</feature>
<dbReference type="PANTHER" id="PTHR38703:SF1">
    <property type="entry name" value="ALLERGEN"/>
    <property type="match status" value="1"/>
</dbReference>
<feature type="compositionally biased region" description="Polar residues" evidence="1">
    <location>
        <begin position="242"/>
        <end position="254"/>
    </location>
</feature>